<proteinExistence type="predicted"/>
<evidence type="ECO:0000313" key="2">
    <source>
        <dbReference type="Proteomes" id="UP000494163"/>
    </source>
</evidence>
<dbReference type="Proteomes" id="UP000494163">
    <property type="component" value="Chromosome 3L"/>
</dbReference>
<sequence length="106" mass="12648">DYTIIWHKNKMIFKIDDKEYGRITDKQIMDKINKNEHFLVLALTVGGDLNFNDGEILRAHKEAIFSNSEPNHHIKFFEAIHLWKDWKDPSLVIDYIRIFTTNESEE</sequence>
<reference evidence="1 2" key="1">
    <citation type="submission" date="2015-08" db="EMBL/GenBank/DDBJ databases">
        <title>Ancestral chromatin configuration constrains chromatin evolution on differentiating sex chromosomes in Drosophila.</title>
        <authorList>
            <person name="Zhou Q."/>
            <person name="Bachtrog D."/>
        </authorList>
    </citation>
    <scope>NUCLEOTIDE SEQUENCE [LARGE SCALE GENOMIC DNA]</scope>
    <source>
        <tissue evidence="1">Whole larvae</tissue>
    </source>
</reference>
<gene>
    <name evidence="1" type="ORF">Dbus_chr3Lg1318</name>
</gene>
<dbReference type="InterPro" id="IPR013320">
    <property type="entry name" value="ConA-like_dom_sf"/>
</dbReference>
<dbReference type="EMBL" id="CP012525">
    <property type="protein sequence ID" value="ALC44152.1"/>
    <property type="molecule type" value="Genomic_DNA"/>
</dbReference>
<keyword evidence="2" id="KW-1185">Reference proteome</keyword>
<dbReference type="OrthoDB" id="4781at2759"/>
<dbReference type="SUPFAM" id="SSF49899">
    <property type="entry name" value="Concanavalin A-like lectins/glucanases"/>
    <property type="match status" value="1"/>
</dbReference>
<dbReference type="Gene3D" id="2.60.120.200">
    <property type="match status" value="1"/>
</dbReference>
<accession>A0A0M4EHQ5</accession>
<name>A0A0M4EHQ5_DROBS</name>
<feature type="non-terminal residue" evidence="1">
    <location>
        <position position="1"/>
    </location>
</feature>
<protein>
    <submittedName>
        <fullName evidence="1">CG34254</fullName>
    </submittedName>
</protein>
<organism evidence="1 2">
    <name type="scientific">Drosophila busckii</name>
    <name type="common">Fruit fly</name>
    <dbReference type="NCBI Taxonomy" id="30019"/>
    <lineage>
        <taxon>Eukaryota</taxon>
        <taxon>Metazoa</taxon>
        <taxon>Ecdysozoa</taxon>
        <taxon>Arthropoda</taxon>
        <taxon>Hexapoda</taxon>
        <taxon>Insecta</taxon>
        <taxon>Pterygota</taxon>
        <taxon>Neoptera</taxon>
        <taxon>Endopterygota</taxon>
        <taxon>Diptera</taxon>
        <taxon>Brachycera</taxon>
        <taxon>Muscomorpha</taxon>
        <taxon>Ephydroidea</taxon>
        <taxon>Drosophilidae</taxon>
        <taxon>Drosophila</taxon>
    </lineage>
</organism>
<dbReference type="OMA" id="TTHSDEM"/>
<evidence type="ECO:0000313" key="1">
    <source>
        <dbReference type="EMBL" id="ALC44152.1"/>
    </source>
</evidence>
<dbReference type="AlphaFoldDB" id="A0A0M4EHQ5"/>